<dbReference type="GO" id="GO:0017148">
    <property type="term" value="P:negative regulation of translation"/>
    <property type="evidence" value="ECO:0007669"/>
    <property type="project" value="UniProtKB-KW"/>
</dbReference>
<dbReference type="Gene3D" id="3.40.420.10">
    <property type="entry name" value="Ricin (A subunit), domain 1"/>
    <property type="match status" value="2"/>
</dbReference>
<organism evidence="4 5">
    <name type="scientific">Miscanthus lutarioriparius</name>
    <dbReference type="NCBI Taxonomy" id="422564"/>
    <lineage>
        <taxon>Eukaryota</taxon>
        <taxon>Viridiplantae</taxon>
        <taxon>Streptophyta</taxon>
        <taxon>Embryophyta</taxon>
        <taxon>Tracheophyta</taxon>
        <taxon>Spermatophyta</taxon>
        <taxon>Magnoliopsida</taxon>
        <taxon>Liliopsida</taxon>
        <taxon>Poales</taxon>
        <taxon>Poaceae</taxon>
        <taxon>PACMAD clade</taxon>
        <taxon>Panicoideae</taxon>
        <taxon>Andropogonodae</taxon>
        <taxon>Andropogoneae</taxon>
        <taxon>Saccharinae</taxon>
        <taxon>Miscanthus</taxon>
    </lineage>
</organism>
<keyword evidence="1" id="KW-0652">Protein synthesis inhibitor</keyword>
<dbReference type="EMBL" id="CAJGYO010000009">
    <property type="protein sequence ID" value="CAD6255294.1"/>
    <property type="molecule type" value="Genomic_DNA"/>
</dbReference>
<dbReference type="Pfam" id="PF20241">
    <property type="entry name" value="DUF6598"/>
    <property type="match status" value="2"/>
</dbReference>
<dbReference type="GO" id="GO:0006952">
    <property type="term" value="P:defense response"/>
    <property type="evidence" value="ECO:0007669"/>
    <property type="project" value="UniProtKB-KW"/>
</dbReference>
<evidence type="ECO:0000313" key="4">
    <source>
        <dbReference type="EMBL" id="CAD6255294.1"/>
    </source>
</evidence>
<dbReference type="InterPro" id="IPR016138">
    <property type="entry name" value="Ribosome_inactivat_prot_sub1"/>
</dbReference>
<evidence type="ECO:0000256" key="1">
    <source>
        <dbReference type="RuleBase" id="RU004915"/>
    </source>
</evidence>
<keyword evidence="1" id="KW-0611">Plant defense</keyword>
<name>A0A811QGR8_9POAL</name>
<comment type="caution">
    <text evidence="4">The sequence shown here is derived from an EMBL/GenBank/DDBJ whole genome shotgun (WGS) entry which is preliminary data.</text>
</comment>
<reference evidence="4" key="1">
    <citation type="submission" date="2020-10" db="EMBL/GenBank/DDBJ databases">
        <authorList>
            <person name="Han B."/>
            <person name="Lu T."/>
            <person name="Zhao Q."/>
            <person name="Huang X."/>
            <person name="Zhao Y."/>
        </authorList>
    </citation>
    <scope>NUCLEOTIDE SEQUENCE</scope>
</reference>
<comment type="similarity">
    <text evidence="1">Belongs to the ribosome-inactivating protein family.</text>
</comment>
<feature type="domain" description="DUF6598" evidence="3">
    <location>
        <begin position="834"/>
        <end position="1043"/>
    </location>
</feature>
<dbReference type="OrthoDB" id="694753at2759"/>
<proteinExistence type="inferred from homology"/>
<keyword evidence="5" id="KW-1185">Reference proteome</keyword>
<sequence>MSSKLMAWKTRGYASNVSTQNWQPHPIMELQTLYLVLNNTHTSDQDKKEEKKKNQRGKPGNVNNDGDSINKPGNTGSGRGPPGQSRGGHNTKGCGGPPSQSGGGRERKRGFNNGSNGSPQIQHKKACNIGIGGISASKSSEEASDAGSNGGRDSKSEEASDADSGSGPASQADEAGDDTSSSGGDSSSQPGEVGDGDSSGDSASEPGEAGDNGDLDLRCQGHGRPRVELLAIHADLHVKGTEIVVFDGRRGQIIYRKEEGEEESEQGMVELVLTGPYKGISAYGCFAIKINIPPATASSSSGDAGGLIQWEWDCYDPKYAAQVDQLPVSHTICAPDMRPEVAEVTYVVMSDALEATVQVRLRLKDGHNTAGIGGEITARIDGFEDKYRSVLFRCAKGTRQCFSPTDDDSWFLLELARNVVAVPCGSALQIEVNLQIETGDGKKVKLNNVPLRFANGISSSKTDDGNEVEVEVEVTWYPEIARPISHPPEQIITSKEAHLEKSITAPSSLEQIISGTLEAKMVSGHRTVVYTIGDELSFTEFIMALRGILADHPDREDIFDRHHSSILSSTREHPVLAKQRAEQPARWIHVKLQVVKGEQTMSTTLIMRDDNLYVCGFMNQQGDSFELIENPDRSADILPVDEYNPQRLSWGVGYRSLLDFDTKGGLERLLEYVNPSQYFAMDAVHVLSCFPAWVDHPCLKSPRLALAGLILIVCESARMNPTYNFFTSSWSRSTEDYTSFSDRKLTHDYVLNKYGRMSRQLLAWKSRRYANPHPISLLRDIYLVLNYRLDPPHQAGGAESSSSFMDLSWSRHRKADGAKDRPRVELLAMHADLGVLGTTVIVFDGKRGHIIYRKQEQGEKGKMVDLVLTGPCTSILAYGCFAIKIDIPGPYTRTCDGGGGGSIKWEWDCYDPEYAREVDKGPMTQTISSSGPGRNVKITYAVMSNALEATVQVKLRMKDGNSPCSVYGVITASIGDFKGQSILFSRTKETAQHLSPMTDSPQGVLYQLVRSLELARNVVAVPFGKWLHIRVDLSIETSKNQGASINPRFNNIILSFDNRSSWSIQRREVDGYEVEVNVALYPCGESVPRPWKIRMWQPDISYMVGNDAEGFSTFIIELRRLVTDHPRCRDLVANHPDLSSRSNNKVLRKVNLTYPDTHRIQSESLFHIKLEAEAEEGVEKTSSIILVMRCDDLDVIGFINMQDRRAFCYEPGSRRELPGEYSSKLLRWDYGRDREQILGPARLGKTFMAEAVRELSRFTDKGPSEKAKRSLVGLMIMVCDSARMNPVLQAIAGGWNNGTKFTKELMGYIKNWPVISGALLDWRDHAYQGWPQNSTLESMGITSADDALKLVPLVFNHPDRICPPYY</sequence>
<keyword evidence="1" id="KW-0378">Hydrolase</keyword>
<comment type="catalytic activity">
    <reaction evidence="1">
        <text>Endohydrolysis of the N-glycosidic bond at one specific adenosine on the 28S rRNA.</text>
        <dbReference type="EC" id="3.2.2.22"/>
    </reaction>
</comment>
<feature type="region of interest" description="Disordered" evidence="2">
    <location>
        <begin position="41"/>
        <end position="123"/>
    </location>
</feature>
<feature type="compositionally biased region" description="Low complexity" evidence="2">
    <location>
        <begin position="162"/>
        <end position="192"/>
    </location>
</feature>
<feature type="compositionally biased region" description="Basic and acidic residues" evidence="2">
    <location>
        <begin position="43"/>
        <end position="52"/>
    </location>
</feature>
<dbReference type="Pfam" id="PF00161">
    <property type="entry name" value="RIP"/>
    <property type="match status" value="2"/>
</dbReference>
<dbReference type="Proteomes" id="UP000604825">
    <property type="component" value="Unassembled WGS sequence"/>
</dbReference>
<evidence type="ECO:0000256" key="2">
    <source>
        <dbReference type="SAM" id="MobiDB-lite"/>
    </source>
</evidence>
<evidence type="ECO:0000313" key="5">
    <source>
        <dbReference type="Proteomes" id="UP000604825"/>
    </source>
</evidence>
<dbReference type="GO" id="GO:0030598">
    <property type="term" value="F:rRNA N-glycosylase activity"/>
    <property type="evidence" value="ECO:0007669"/>
    <property type="project" value="UniProtKB-EC"/>
</dbReference>
<dbReference type="InterPro" id="IPR046533">
    <property type="entry name" value="DUF6598"/>
</dbReference>
<dbReference type="PANTHER" id="PTHR33453">
    <property type="match status" value="1"/>
</dbReference>
<feature type="compositionally biased region" description="Low complexity" evidence="2">
    <location>
        <begin position="199"/>
        <end position="209"/>
    </location>
</feature>
<feature type="region of interest" description="Disordered" evidence="2">
    <location>
        <begin position="135"/>
        <end position="220"/>
    </location>
</feature>
<dbReference type="SUPFAM" id="SSF56371">
    <property type="entry name" value="Ribosome inactivating proteins (RIP)"/>
    <property type="match status" value="2"/>
</dbReference>
<protein>
    <recommendedName>
        <fullName evidence="3">DUF6598 domain-containing protein</fullName>
    </recommendedName>
</protein>
<dbReference type="GO" id="GO:0090729">
    <property type="term" value="F:toxin activity"/>
    <property type="evidence" value="ECO:0007669"/>
    <property type="project" value="UniProtKB-KW"/>
</dbReference>
<gene>
    <name evidence="4" type="ORF">NCGR_LOCUS38888</name>
</gene>
<dbReference type="InterPro" id="IPR001574">
    <property type="entry name" value="Ribosome_inactivat_prot"/>
</dbReference>
<evidence type="ECO:0000259" key="3">
    <source>
        <dbReference type="Pfam" id="PF20241"/>
    </source>
</evidence>
<dbReference type="InterPro" id="IPR036041">
    <property type="entry name" value="Ribosome-inact_prot_sf"/>
</dbReference>
<feature type="domain" description="DUF6598" evidence="3">
    <location>
        <begin position="235"/>
        <end position="472"/>
    </location>
</feature>
<keyword evidence="1" id="KW-0800">Toxin</keyword>
<feature type="compositionally biased region" description="Polar residues" evidence="2">
    <location>
        <begin position="61"/>
        <end position="74"/>
    </location>
</feature>
<accession>A0A811QGR8</accession>
<feature type="compositionally biased region" description="Polar residues" evidence="2">
    <location>
        <begin position="112"/>
        <end position="121"/>
    </location>
</feature>
<dbReference type="PANTHER" id="PTHR33453:SF40">
    <property type="entry name" value="RRNA N-GLYCOSYLASE"/>
    <property type="match status" value="1"/>
</dbReference>